<evidence type="ECO:0000313" key="3">
    <source>
        <dbReference type="Proteomes" id="UP001055286"/>
    </source>
</evidence>
<organism evidence="2 3">
    <name type="scientific">Methylobacterium frigidaeris</name>
    <dbReference type="NCBI Taxonomy" id="2038277"/>
    <lineage>
        <taxon>Bacteria</taxon>
        <taxon>Pseudomonadati</taxon>
        <taxon>Pseudomonadota</taxon>
        <taxon>Alphaproteobacteria</taxon>
        <taxon>Hyphomicrobiales</taxon>
        <taxon>Methylobacteriaceae</taxon>
        <taxon>Methylobacterium</taxon>
    </lineage>
</organism>
<protein>
    <submittedName>
        <fullName evidence="2">Uncharacterized protein</fullName>
    </submittedName>
</protein>
<dbReference type="AlphaFoldDB" id="A0AA37HI66"/>
<feature type="transmembrane region" description="Helical" evidence="1">
    <location>
        <begin position="68"/>
        <end position="88"/>
    </location>
</feature>
<accession>A0AA37HI66</accession>
<feature type="transmembrane region" description="Helical" evidence="1">
    <location>
        <begin position="125"/>
        <end position="146"/>
    </location>
</feature>
<dbReference type="RefSeq" id="WP_099903801.1">
    <property type="nucleotide sequence ID" value="NZ_BPQJ01000058.1"/>
</dbReference>
<comment type="caution">
    <text evidence="2">The sequence shown here is derived from an EMBL/GenBank/DDBJ whole genome shotgun (WGS) entry which is preliminary data.</text>
</comment>
<gene>
    <name evidence="2" type="ORF">MPEAHAMD_6405</name>
</gene>
<feature type="transmembrane region" description="Helical" evidence="1">
    <location>
        <begin position="37"/>
        <end position="56"/>
    </location>
</feature>
<reference evidence="2" key="2">
    <citation type="submission" date="2021-08" db="EMBL/GenBank/DDBJ databases">
        <authorList>
            <person name="Tani A."/>
            <person name="Ola A."/>
            <person name="Ogura Y."/>
            <person name="Katsura K."/>
            <person name="Hayashi T."/>
        </authorList>
    </citation>
    <scope>NUCLEOTIDE SEQUENCE</scope>
    <source>
        <strain evidence="2">JCM 32048</strain>
    </source>
</reference>
<keyword evidence="1" id="KW-0472">Membrane</keyword>
<keyword evidence="1" id="KW-1133">Transmembrane helix</keyword>
<feature type="transmembrane region" description="Helical" evidence="1">
    <location>
        <begin position="186"/>
        <end position="207"/>
    </location>
</feature>
<feature type="transmembrane region" description="Helical" evidence="1">
    <location>
        <begin position="95"/>
        <end position="113"/>
    </location>
</feature>
<dbReference type="Proteomes" id="UP001055286">
    <property type="component" value="Unassembled WGS sequence"/>
</dbReference>
<feature type="transmembrane region" description="Helical" evidence="1">
    <location>
        <begin position="153"/>
        <end position="174"/>
    </location>
</feature>
<evidence type="ECO:0000256" key="1">
    <source>
        <dbReference type="SAM" id="Phobius"/>
    </source>
</evidence>
<sequence>MIQFPLSTQDLVALSYYNTILWTFVLSFVLSQRLRAIWLWFYLGVIGMILVTHVAQRVMPAGSAVFDVVALVTSVLSTWMLVQAALLLLRSRGRLVQGLLASALGMQVVSFAIESVVSASPNSVHVYQTLDACTCLGAAMIYSIALIRSSRGLIMRVCSVVGTSMWGLGCLEYWTSAASYPNSVWFSKIAMIAGIAITSAVTGVLAYQRTSDGTPQAVPVA</sequence>
<reference evidence="2" key="1">
    <citation type="journal article" date="2016" name="Front. Microbiol.">
        <title>Genome Sequence of the Piezophilic, Mesophilic Sulfate-Reducing Bacterium Desulfovibrio indicus J2T.</title>
        <authorList>
            <person name="Cao J."/>
            <person name="Maignien L."/>
            <person name="Shao Z."/>
            <person name="Alain K."/>
            <person name="Jebbar M."/>
        </authorList>
    </citation>
    <scope>NUCLEOTIDE SEQUENCE</scope>
    <source>
        <strain evidence="2">JCM 32048</strain>
    </source>
</reference>
<keyword evidence="1" id="KW-0812">Transmembrane</keyword>
<dbReference type="EMBL" id="BPQJ01000058">
    <property type="protein sequence ID" value="GJD66208.1"/>
    <property type="molecule type" value="Genomic_DNA"/>
</dbReference>
<evidence type="ECO:0000313" key="2">
    <source>
        <dbReference type="EMBL" id="GJD66208.1"/>
    </source>
</evidence>
<proteinExistence type="predicted"/>
<keyword evidence="3" id="KW-1185">Reference proteome</keyword>
<feature type="transmembrane region" description="Helical" evidence="1">
    <location>
        <begin position="12"/>
        <end position="30"/>
    </location>
</feature>
<name>A0AA37HI66_9HYPH</name>